<feature type="compositionally biased region" description="Low complexity" evidence="1">
    <location>
        <begin position="252"/>
        <end position="270"/>
    </location>
</feature>
<reference evidence="2" key="1">
    <citation type="submission" date="2022-07" db="EMBL/GenBank/DDBJ databases">
        <title>Phylogenomic reconstructions and comparative analyses of Kickxellomycotina fungi.</title>
        <authorList>
            <person name="Reynolds N.K."/>
            <person name="Stajich J.E."/>
            <person name="Barry K."/>
            <person name="Grigoriev I.V."/>
            <person name="Crous P."/>
            <person name="Smith M.E."/>
        </authorList>
    </citation>
    <scope>NUCLEOTIDE SEQUENCE</scope>
    <source>
        <strain evidence="2">CBS 109367</strain>
    </source>
</reference>
<gene>
    <name evidence="2" type="ORF">IWW39_000432</name>
</gene>
<evidence type="ECO:0000313" key="3">
    <source>
        <dbReference type="Proteomes" id="UP001151516"/>
    </source>
</evidence>
<dbReference type="EMBL" id="JANBTX010000006">
    <property type="protein sequence ID" value="KAJ2690923.1"/>
    <property type="molecule type" value="Genomic_DNA"/>
</dbReference>
<feature type="region of interest" description="Disordered" evidence="1">
    <location>
        <begin position="401"/>
        <end position="424"/>
    </location>
</feature>
<keyword evidence="3" id="KW-1185">Reference proteome</keyword>
<feature type="region of interest" description="Disordered" evidence="1">
    <location>
        <begin position="252"/>
        <end position="274"/>
    </location>
</feature>
<accession>A0A9W8GPI2</accession>
<feature type="compositionally biased region" description="Polar residues" evidence="1">
    <location>
        <begin position="805"/>
        <end position="814"/>
    </location>
</feature>
<name>A0A9W8GPI2_9FUNG</name>
<feature type="compositionally biased region" description="Polar residues" evidence="1">
    <location>
        <begin position="570"/>
        <end position="586"/>
    </location>
</feature>
<dbReference type="Proteomes" id="UP001151516">
    <property type="component" value="Unassembled WGS sequence"/>
</dbReference>
<feature type="compositionally biased region" description="Polar residues" evidence="1">
    <location>
        <begin position="844"/>
        <end position="870"/>
    </location>
</feature>
<sequence>MTIAVGSPVPPGPIQVFLSPNSDSTPGVPGPDRVLSGFVVVAGSALAGAEQVEVQYRGVEVVGGTLDDFDDIETLVPRKGMRALTKVYFDERLVLWRRETSSFDGESGEYLRLPFSIALPRANYPAEIKSVCKPAPSQSFEIAYHVVGWVHPPAEGEPLRYVCPVSYVPLLARPPGIVPQAPVIRTAYDDRGKECLVTRVTLSQSDYVPGDQVVGGVYIECTKTNRSIRKAECQLRQRIECRMRRTYSSAAETAAERSAASSRPQSSQKSAESDDSDILWTRVVDLGPWRPLTLTTVGLGLAASAAAASSTGGFANGSGNSSASLVSELAGSGSLDSSATKTLSKGAAAIMTAPNRSCSANVHTDIPATTPLVPGHFLSFSYELLVSVTVYSLTRGSQALTTRTPLGGSNSSQEPATPVGQIGSGAFTLSRHHRLLAAEPLSLGSGSLSASAACFPPNVLQPPSSLLLDGREKAQLKGSRFSVGAFQGGGIGARHSSGYTVMPEDSAIDREAQRASLLRSNEGNRQSYVEDAGGAMLPNAVELLRFRCESTMALLPKIFIPAVPPPGADTRSNCGEATVDQAQRSSWECPDDNVPATTTATAATTVDEAESKKEETGNSSEYDLASAVYAAAEKVLKDKEWERPTSLYVPGKSGGVHDYDTSNPRRSRALNSDMRVSSGHLLFGSSEADKIDEEDEEYEETSDLDVENAINQLAPTKRASQAHSSLGESRGSVNDFIHGIDFFGAEGANGPELTGMLSADPDKLVFGVSLTSELATMNSPATGPSDLADDAAATDKNERSERVASGSTACQPEDSSVLFRPSWATGHKQQPLSSILRRSISMPGGTTSSGAPESSPSTPQADAYSPGSTVARSAFETGSKTLVRKHRKLKDDGLPMSPRSLISAVSSSSPLGSTSRVGMLKTIGHRFTSWFTKK</sequence>
<feature type="region of interest" description="Disordered" evidence="1">
    <location>
        <begin position="570"/>
        <end position="596"/>
    </location>
</feature>
<organism evidence="2 3">
    <name type="scientific">Coemansia spiralis</name>
    <dbReference type="NCBI Taxonomy" id="417178"/>
    <lineage>
        <taxon>Eukaryota</taxon>
        <taxon>Fungi</taxon>
        <taxon>Fungi incertae sedis</taxon>
        <taxon>Zoopagomycota</taxon>
        <taxon>Kickxellomycotina</taxon>
        <taxon>Kickxellomycetes</taxon>
        <taxon>Kickxellales</taxon>
        <taxon>Kickxellaceae</taxon>
        <taxon>Coemansia</taxon>
    </lineage>
</organism>
<feature type="region of interest" description="Disordered" evidence="1">
    <location>
        <begin position="839"/>
        <end position="870"/>
    </location>
</feature>
<feature type="compositionally biased region" description="Basic and acidic residues" evidence="1">
    <location>
        <begin position="793"/>
        <end position="802"/>
    </location>
</feature>
<dbReference type="OrthoDB" id="5597106at2759"/>
<comment type="caution">
    <text evidence="2">The sequence shown here is derived from an EMBL/GenBank/DDBJ whole genome shotgun (WGS) entry which is preliminary data.</text>
</comment>
<proteinExistence type="predicted"/>
<feature type="region of interest" description="Disordered" evidence="1">
    <location>
        <begin position="777"/>
        <end position="814"/>
    </location>
</feature>
<dbReference type="AlphaFoldDB" id="A0A9W8GPI2"/>
<feature type="compositionally biased region" description="Polar residues" evidence="1">
    <location>
        <begin position="401"/>
        <end position="415"/>
    </location>
</feature>
<evidence type="ECO:0000313" key="2">
    <source>
        <dbReference type="EMBL" id="KAJ2690923.1"/>
    </source>
</evidence>
<protein>
    <submittedName>
        <fullName evidence="2">Uncharacterized protein</fullName>
    </submittedName>
</protein>
<evidence type="ECO:0000256" key="1">
    <source>
        <dbReference type="SAM" id="MobiDB-lite"/>
    </source>
</evidence>